<feature type="region of interest" description="Disordered" evidence="1">
    <location>
        <begin position="8"/>
        <end position="40"/>
    </location>
</feature>
<accession>A0ABT6NLQ8</accession>
<name>A0ABT6NLQ8_9BACT</name>
<feature type="compositionally biased region" description="Pro residues" evidence="1">
    <location>
        <begin position="15"/>
        <end position="27"/>
    </location>
</feature>
<keyword evidence="3" id="KW-1185">Reference proteome</keyword>
<sequence length="40" mass="4093">MGRIALVLGSAMFPGMPPPPPPPPPPIEEQASGGKKLSEL</sequence>
<organism evidence="2 3">
    <name type="scientific">Polyangium sorediatum</name>
    <dbReference type="NCBI Taxonomy" id="889274"/>
    <lineage>
        <taxon>Bacteria</taxon>
        <taxon>Pseudomonadati</taxon>
        <taxon>Myxococcota</taxon>
        <taxon>Polyangia</taxon>
        <taxon>Polyangiales</taxon>
        <taxon>Polyangiaceae</taxon>
        <taxon>Polyangium</taxon>
    </lineage>
</organism>
<dbReference type="EMBL" id="JARZHI010000004">
    <property type="protein sequence ID" value="MDI1429155.1"/>
    <property type="molecule type" value="Genomic_DNA"/>
</dbReference>
<reference evidence="2 3" key="1">
    <citation type="submission" date="2023-04" db="EMBL/GenBank/DDBJ databases">
        <title>The genome sequence of Polyangium sorediatum DSM14670.</title>
        <authorList>
            <person name="Zhang X."/>
        </authorList>
    </citation>
    <scope>NUCLEOTIDE SEQUENCE [LARGE SCALE GENOMIC DNA]</scope>
    <source>
        <strain evidence="2 3">DSM 14670</strain>
    </source>
</reference>
<dbReference type="RefSeq" id="WP_269749880.1">
    <property type="nucleotide sequence ID" value="NZ_JARZHI010000004.1"/>
</dbReference>
<evidence type="ECO:0000313" key="3">
    <source>
        <dbReference type="Proteomes" id="UP001160301"/>
    </source>
</evidence>
<proteinExistence type="predicted"/>
<evidence type="ECO:0000313" key="2">
    <source>
        <dbReference type="EMBL" id="MDI1429155.1"/>
    </source>
</evidence>
<dbReference type="Proteomes" id="UP001160301">
    <property type="component" value="Unassembled WGS sequence"/>
</dbReference>
<gene>
    <name evidence="2" type="ORF">QHF89_06600</name>
</gene>
<comment type="caution">
    <text evidence="2">The sequence shown here is derived from an EMBL/GenBank/DDBJ whole genome shotgun (WGS) entry which is preliminary data.</text>
</comment>
<evidence type="ECO:0000256" key="1">
    <source>
        <dbReference type="SAM" id="MobiDB-lite"/>
    </source>
</evidence>
<protein>
    <submittedName>
        <fullName evidence="2">Uncharacterized protein</fullName>
    </submittedName>
</protein>